<proteinExistence type="predicted"/>
<dbReference type="Proteomes" id="UP000183529">
    <property type="component" value="Unassembled WGS sequence"/>
</dbReference>
<gene>
    <name evidence="2" type="ORF">SAMN05216550_107264</name>
</gene>
<name>A0AAQ1GFY9_9BURK</name>
<reference evidence="2 3" key="1">
    <citation type="submission" date="2016-10" db="EMBL/GenBank/DDBJ databases">
        <authorList>
            <person name="Varghese N."/>
            <person name="Submissions S."/>
        </authorList>
    </citation>
    <scope>NUCLEOTIDE SEQUENCE [LARGE SCALE GENOMIC DNA]</scope>
    <source>
        <strain evidence="2 3">LMG 22274</strain>
    </source>
</reference>
<dbReference type="PANTHER" id="PTHR35564:SF4">
    <property type="entry name" value="CYTOPLASMIC PROTEIN"/>
    <property type="match status" value="1"/>
</dbReference>
<organism evidence="2 3">
    <name type="scientific">Paraburkholderia tropica</name>
    <dbReference type="NCBI Taxonomy" id="92647"/>
    <lineage>
        <taxon>Bacteria</taxon>
        <taxon>Pseudomonadati</taxon>
        <taxon>Pseudomonadota</taxon>
        <taxon>Betaproteobacteria</taxon>
        <taxon>Burkholderiales</taxon>
        <taxon>Burkholderiaceae</taxon>
        <taxon>Paraburkholderia</taxon>
    </lineage>
</organism>
<feature type="compositionally biased region" description="Basic and acidic residues" evidence="1">
    <location>
        <begin position="362"/>
        <end position="381"/>
    </location>
</feature>
<comment type="caution">
    <text evidence="2">The sequence shown here is derived from an EMBL/GenBank/DDBJ whole genome shotgun (WGS) entry which is preliminary data.</text>
</comment>
<feature type="region of interest" description="Disordered" evidence="1">
    <location>
        <begin position="355"/>
        <end position="381"/>
    </location>
</feature>
<dbReference type="InterPro" id="IPR010732">
    <property type="entry name" value="T6SS_TssG-like"/>
</dbReference>
<evidence type="ECO:0000313" key="2">
    <source>
        <dbReference type="EMBL" id="SEJ70364.1"/>
    </source>
</evidence>
<dbReference type="PANTHER" id="PTHR35564">
    <property type="match status" value="1"/>
</dbReference>
<protein>
    <submittedName>
        <fullName evidence="2">Type VI secretion system protein ImpH</fullName>
    </submittedName>
</protein>
<dbReference type="NCBIfam" id="TIGR03347">
    <property type="entry name" value="VI_chp_1"/>
    <property type="match status" value="1"/>
</dbReference>
<evidence type="ECO:0000313" key="3">
    <source>
        <dbReference type="Proteomes" id="UP000183529"/>
    </source>
</evidence>
<dbReference type="EMBL" id="FNZM01000007">
    <property type="protein sequence ID" value="SEJ70364.1"/>
    <property type="molecule type" value="Genomic_DNA"/>
</dbReference>
<dbReference type="RefSeq" id="WP_080180497.1">
    <property type="nucleotide sequence ID" value="NZ_CADFGN010000008.1"/>
</dbReference>
<dbReference type="Pfam" id="PF06996">
    <property type="entry name" value="T6SS_TssG"/>
    <property type="match status" value="1"/>
</dbReference>
<evidence type="ECO:0000256" key="1">
    <source>
        <dbReference type="SAM" id="MobiDB-lite"/>
    </source>
</evidence>
<dbReference type="AlphaFoldDB" id="A0AAQ1GFY9"/>
<sequence length="381" mass="43160">MTDRAVQGALLRDTGLSPEMLEQMQAEPWQFGFLSLMRRLGANPDLAPIGLAQRPRAEPFRLGQQPSLTFAPREIACISEREGRLLVRLFSLGMLGPNGALPIHFTEVAREREESRRDATLVRFLDLFHHRYLTLFYRAWASAQATAGLDRPGPENERFSFYIASLYGQDPVELSQRVLPAHAQLAASPHLVREARNPDGLRQTLEHYFGVPVAIHEYAFHWIEVDPDDLSYMARPGDASTMGSAMLGERVPDRQYRFRIVIGPLDIEEYLRFTPRGRDLPRLVDWVRTFVGCEFDWELELRIRAHSAPPAVMSGAQQLGWSTWLGNSPDEQPVTGMKFEPERYVDQFVTTNVADTGSDGTTRLKDASYFETTPLKEQDGA</sequence>
<accession>A0AAQ1GFY9</accession>